<feature type="domain" description="Radical SAM core" evidence="7">
    <location>
        <begin position="70"/>
        <end position="291"/>
    </location>
</feature>
<dbReference type="SFLD" id="SFLDS00029">
    <property type="entry name" value="Radical_SAM"/>
    <property type="match status" value="1"/>
</dbReference>
<dbReference type="RefSeq" id="WP_304543708.1">
    <property type="nucleotide sequence ID" value="NZ_JARPTC010000019.1"/>
</dbReference>
<dbReference type="SFLD" id="SFLDG01081">
    <property type="entry name" value="cleavage_of_the_Ca-Cb_bond_in"/>
    <property type="match status" value="1"/>
</dbReference>
<dbReference type="GO" id="GO:0009228">
    <property type="term" value="P:thiamine biosynthetic process"/>
    <property type="evidence" value="ECO:0007669"/>
    <property type="project" value="InterPro"/>
</dbReference>
<evidence type="ECO:0000256" key="1">
    <source>
        <dbReference type="ARBA" id="ARBA00001966"/>
    </source>
</evidence>
<dbReference type="InterPro" id="IPR034428">
    <property type="entry name" value="ThiH/NoCL/HydG-like"/>
</dbReference>
<dbReference type="PROSITE" id="PS51918">
    <property type="entry name" value="RADICAL_SAM"/>
    <property type="match status" value="1"/>
</dbReference>
<keyword evidence="4" id="KW-0479">Metal-binding</keyword>
<dbReference type="NCBIfam" id="TIGR02351">
    <property type="entry name" value="thiH"/>
    <property type="match status" value="1"/>
</dbReference>
<dbReference type="GO" id="GO:0003824">
    <property type="term" value="F:catalytic activity"/>
    <property type="evidence" value="ECO:0007669"/>
    <property type="project" value="InterPro"/>
</dbReference>
<dbReference type="PANTHER" id="PTHR43583:SF1">
    <property type="entry name" value="2-IMINOACETATE SYNTHASE"/>
    <property type="match status" value="1"/>
</dbReference>
<dbReference type="GO" id="GO:0051539">
    <property type="term" value="F:4 iron, 4 sulfur cluster binding"/>
    <property type="evidence" value="ECO:0007669"/>
    <property type="project" value="UniProtKB-KW"/>
</dbReference>
<gene>
    <name evidence="8" type="primary">thiH</name>
    <name evidence="8" type="ORF">P6N53_12750</name>
</gene>
<dbReference type="PANTHER" id="PTHR43583">
    <property type="entry name" value="2-IMINOACETATE SYNTHASE"/>
    <property type="match status" value="1"/>
</dbReference>
<evidence type="ECO:0000259" key="7">
    <source>
        <dbReference type="PROSITE" id="PS51918"/>
    </source>
</evidence>
<sequence length="367" mass="41561">MSYSQRIQEYKEFDYQGYFKSLSGQSIKRIINKGRLSELDYLALLSPAAEAHLEEMAWRAHRLTIQHFGRSILLYTPIYLANYCVNSCLYCGFALQNHIKRASLSLEEVEAEARAIAATGLKHILILTGESRKHSPVAYIKSCVEILKKYFSSIGIEIYPLEEEEYEELISSGIDGLTIYQEVYDQGVYKELHPAGPKRDYHYRLNAPERACRAGIRTVNVGALLGLNDWRQEAFFTGLHANYLQNKFTAVEVSLSTPRMRPHVGGLEPRVIVTDKNLVQYILAYRLFMPRGGITLSTRESASLRDHLLRLGITKMSAGSCTSVGGRANSEASTNQFDISDPRDVGAMIKMLYEQGYQPVLKDWQII</sequence>
<dbReference type="SFLD" id="SFLDG01060">
    <property type="entry name" value="BATS_domain_containing"/>
    <property type="match status" value="1"/>
</dbReference>
<evidence type="ECO:0000256" key="6">
    <source>
        <dbReference type="ARBA" id="ARBA00023014"/>
    </source>
</evidence>
<accession>A0AAW7ZFJ4</accession>
<dbReference type="Proteomes" id="UP001172911">
    <property type="component" value="Unassembled WGS sequence"/>
</dbReference>
<dbReference type="SMART" id="SM00876">
    <property type="entry name" value="BATS"/>
    <property type="match status" value="1"/>
</dbReference>
<proteinExistence type="predicted"/>
<dbReference type="InterPro" id="IPR058240">
    <property type="entry name" value="rSAM_sf"/>
</dbReference>
<dbReference type="SFLD" id="SFLDF00301">
    <property type="entry name" value="2-iminoacetate_synthase_(ThiH)"/>
    <property type="match status" value="1"/>
</dbReference>
<keyword evidence="5" id="KW-0408">Iron</keyword>
<protein>
    <submittedName>
        <fullName evidence="8">2-iminoacetate synthase ThiH</fullName>
    </submittedName>
</protein>
<dbReference type="AlphaFoldDB" id="A0AAW7ZFJ4"/>
<keyword evidence="9" id="KW-1185">Reference proteome</keyword>
<reference evidence="8" key="2">
    <citation type="submission" date="2023-03" db="EMBL/GenBank/DDBJ databases">
        <authorList>
            <person name="Zhang Z."/>
        </authorList>
    </citation>
    <scope>NUCLEOTIDE SEQUENCE</scope>
    <source>
        <strain evidence="8">DSA</strain>
    </source>
</reference>
<organism evidence="8 9">
    <name type="scientific">Desulforamulus aquiferis</name>
    <dbReference type="NCBI Taxonomy" id="1397668"/>
    <lineage>
        <taxon>Bacteria</taxon>
        <taxon>Bacillati</taxon>
        <taxon>Bacillota</taxon>
        <taxon>Clostridia</taxon>
        <taxon>Eubacteriales</taxon>
        <taxon>Peptococcaceae</taxon>
        <taxon>Desulforamulus</taxon>
    </lineage>
</organism>
<evidence type="ECO:0000256" key="3">
    <source>
        <dbReference type="ARBA" id="ARBA00022691"/>
    </source>
</evidence>
<dbReference type="Gene3D" id="3.20.20.70">
    <property type="entry name" value="Aldolase class I"/>
    <property type="match status" value="1"/>
</dbReference>
<dbReference type="SUPFAM" id="SSF102114">
    <property type="entry name" value="Radical SAM enzymes"/>
    <property type="match status" value="1"/>
</dbReference>
<keyword evidence="2" id="KW-0004">4Fe-4S</keyword>
<dbReference type="Pfam" id="PF06968">
    <property type="entry name" value="BATS"/>
    <property type="match status" value="1"/>
</dbReference>
<comment type="cofactor">
    <cofactor evidence="1">
        <name>[4Fe-4S] cluster</name>
        <dbReference type="ChEBI" id="CHEBI:49883"/>
    </cofactor>
</comment>
<keyword evidence="3" id="KW-0949">S-adenosyl-L-methionine</keyword>
<dbReference type="EMBL" id="JARPTC010000019">
    <property type="protein sequence ID" value="MDO7788094.1"/>
    <property type="molecule type" value="Genomic_DNA"/>
</dbReference>
<comment type="caution">
    <text evidence="8">The sequence shown here is derived from an EMBL/GenBank/DDBJ whole genome shotgun (WGS) entry which is preliminary data.</text>
</comment>
<dbReference type="Pfam" id="PF04055">
    <property type="entry name" value="Radical_SAM"/>
    <property type="match status" value="1"/>
</dbReference>
<dbReference type="InterPro" id="IPR013785">
    <property type="entry name" value="Aldolase_TIM"/>
</dbReference>
<evidence type="ECO:0000256" key="2">
    <source>
        <dbReference type="ARBA" id="ARBA00022485"/>
    </source>
</evidence>
<dbReference type="InterPro" id="IPR007197">
    <property type="entry name" value="rSAM"/>
</dbReference>
<evidence type="ECO:0000256" key="4">
    <source>
        <dbReference type="ARBA" id="ARBA00022723"/>
    </source>
</evidence>
<evidence type="ECO:0000313" key="9">
    <source>
        <dbReference type="Proteomes" id="UP001172911"/>
    </source>
</evidence>
<keyword evidence="6" id="KW-0411">Iron-sulfur</keyword>
<evidence type="ECO:0000313" key="8">
    <source>
        <dbReference type="EMBL" id="MDO7788094.1"/>
    </source>
</evidence>
<reference evidence="8" key="1">
    <citation type="journal article" date="2023" name="J. Hazard. Mater.">
        <title>Anaerobic biodegradation of pyrene and benzo[a]pyrene by a new sulfate-reducing Desulforamulus aquiferis strain DSA.</title>
        <authorList>
            <person name="Zhang Z."/>
            <person name="Sun J."/>
            <person name="Gong X."/>
            <person name="Wang C."/>
            <person name="Wang H."/>
        </authorList>
    </citation>
    <scope>NUCLEOTIDE SEQUENCE</scope>
    <source>
        <strain evidence="8">DSA</strain>
    </source>
</reference>
<name>A0AAW7ZFJ4_9FIRM</name>
<dbReference type="InterPro" id="IPR012726">
    <property type="entry name" value="ThiH"/>
</dbReference>
<evidence type="ECO:0000256" key="5">
    <source>
        <dbReference type="ARBA" id="ARBA00023004"/>
    </source>
</evidence>
<dbReference type="InterPro" id="IPR010722">
    <property type="entry name" value="BATS_dom"/>
</dbReference>
<dbReference type="GO" id="GO:0005506">
    <property type="term" value="F:iron ion binding"/>
    <property type="evidence" value="ECO:0007669"/>
    <property type="project" value="InterPro"/>
</dbReference>